<feature type="region of interest" description="Disordered" evidence="5">
    <location>
        <begin position="351"/>
        <end position="370"/>
    </location>
</feature>
<dbReference type="EC" id="3.2.1.14" evidence="1"/>
<organism evidence="8 9">
    <name type="scientific">Edaphobacter modestus</name>
    <dbReference type="NCBI Taxonomy" id="388466"/>
    <lineage>
        <taxon>Bacteria</taxon>
        <taxon>Pseudomonadati</taxon>
        <taxon>Acidobacteriota</taxon>
        <taxon>Terriglobia</taxon>
        <taxon>Terriglobales</taxon>
        <taxon>Acidobacteriaceae</taxon>
        <taxon>Edaphobacter</taxon>
    </lineage>
</organism>
<dbReference type="OrthoDB" id="315328at2"/>
<dbReference type="PROSITE" id="PS51910">
    <property type="entry name" value="GH18_2"/>
    <property type="match status" value="1"/>
</dbReference>
<evidence type="ECO:0000256" key="3">
    <source>
        <dbReference type="ARBA" id="ARBA00023295"/>
    </source>
</evidence>
<dbReference type="PANTHER" id="PTHR45708:SF49">
    <property type="entry name" value="ENDOCHITINASE"/>
    <property type="match status" value="1"/>
</dbReference>
<dbReference type="SMART" id="SM00636">
    <property type="entry name" value="Glyco_18"/>
    <property type="match status" value="1"/>
</dbReference>
<evidence type="ECO:0000256" key="2">
    <source>
        <dbReference type="ARBA" id="ARBA00022801"/>
    </source>
</evidence>
<dbReference type="Gene3D" id="3.20.20.80">
    <property type="entry name" value="Glycosidases"/>
    <property type="match status" value="1"/>
</dbReference>
<name>A0A4Q7YWW1_9BACT</name>
<keyword evidence="9" id="KW-1185">Reference proteome</keyword>
<evidence type="ECO:0000256" key="1">
    <source>
        <dbReference type="ARBA" id="ARBA00012729"/>
    </source>
</evidence>
<evidence type="ECO:0000313" key="9">
    <source>
        <dbReference type="Proteomes" id="UP000292958"/>
    </source>
</evidence>
<keyword evidence="2 4" id="KW-0378">Hydrolase</keyword>
<dbReference type="InterPro" id="IPR011583">
    <property type="entry name" value="Chitinase_II/V-like_cat"/>
</dbReference>
<reference evidence="8 9" key="1">
    <citation type="submission" date="2019-02" db="EMBL/GenBank/DDBJ databases">
        <title>Genomic Encyclopedia of Archaeal and Bacterial Type Strains, Phase II (KMG-II): from individual species to whole genera.</title>
        <authorList>
            <person name="Goeker M."/>
        </authorList>
    </citation>
    <scope>NUCLEOTIDE SEQUENCE [LARGE SCALE GENOMIC DNA]</scope>
    <source>
        <strain evidence="8 9">DSM 18101</strain>
    </source>
</reference>
<evidence type="ECO:0000259" key="7">
    <source>
        <dbReference type="PROSITE" id="PS51910"/>
    </source>
</evidence>
<dbReference type="AlphaFoldDB" id="A0A4Q7YWW1"/>
<gene>
    <name evidence="8" type="ORF">BDD14_3138</name>
</gene>
<feature type="chain" id="PRO_5020813281" description="chitinase" evidence="6">
    <location>
        <begin position="20"/>
        <end position="701"/>
    </location>
</feature>
<dbReference type="GO" id="GO:0005975">
    <property type="term" value="P:carbohydrate metabolic process"/>
    <property type="evidence" value="ECO:0007669"/>
    <property type="project" value="InterPro"/>
</dbReference>
<dbReference type="Proteomes" id="UP000292958">
    <property type="component" value="Unassembled WGS sequence"/>
</dbReference>
<dbReference type="EMBL" id="SHKW01000001">
    <property type="protein sequence ID" value="RZU41613.1"/>
    <property type="molecule type" value="Genomic_DNA"/>
</dbReference>
<sequence>MRLKLVCLLSFFVLMLRFAAAQGTVPTFTHTVGDKSYTVMGGDPGEEKTTTVPTVLVPVTLEFESKKQAGRSFRLDAGADVPRVLHSPVFSQFPFGASGTTQYADAMLRATFPKSAGWHTLLGKPEVKPITVTIPAGFGYVLTSKKSGSALAVVDLQFLQKEVFKQVPKQDGKLVLALTHNTTYYVLGDATVCCSWGTHGVDGTTGNSFVLASYLHDAPAIVEDKDVQPLTQQLAEFVNDPLYDPQMEEGANYAKGPGNRVSWMRPSFAEGGDQGRCGGTRVSTRYFLLEPTDTNPKNNFPASKGFVAKAGGDSYHVQNVALLPWYAGASGSPYSFPDAKVLTEAAKPCPERRAGATSPSRPTVEAIVPPSGDNSHRLIGYWAGYGSASSTFPLREVSPQWDYILVAFATPDKNAPEGTMQFHAPTGMDEAAFKADIATLKSKGKKVMISLGGGGQHFTLANPERVPNYVASVTKIVEEYGFDGIDIDFESPSLSIDPGDTDFQHPTTPSIVNLINALRQLHDHFGEKFMISLVPEGTQIPGGYPSYGGQFGSYLAITYAIRDILTFIDVQDYNTPPLQGLDGEIYQAGNVDYHAAMTELLLHGFNVGGDPAHFFPPLPAKQVAVGFLTGDARPSEVNQAMEYIITGKAPAGTTYKLRRTGGYPEMIGAMFWTIDADRRGNYNFSNSVGPLLHGYPPPPSK</sequence>
<dbReference type="PANTHER" id="PTHR45708">
    <property type="entry name" value="ENDOCHITINASE"/>
    <property type="match status" value="1"/>
</dbReference>
<dbReference type="RefSeq" id="WP_130419500.1">
    <property type="nucleotide sequence ID" value="NZ_SHKW01000001.1"/>
</dbReference>
<dbReference type="InterPro" id="IPR017853">
    <property type="entry name" value="GH"/>
</dbReference>
<evidence type="ECO:0000313" key="8">
    <source>
        <dbReference type="EMBL" id="RZU41613.1"/>
    </source>
</evidence>
<dbReference type="PROSITE" id="PS01095">
    <property type="entry name" value="GH18_1"/>
    <property type="match status" value="1"/>
</dbReference>
<dbReference type="GO" id="GO:0008061">
    <property type="term" value="F:chitin binding"/>
    <property type="evidence" value="ECO:0007669"/>
    <property type="project" value="InterPro"/>
</dbReference>
<keyword evidence="3 4" id="KW-0326">Glycosidase</keyword>
<accession>A0A4Q7YWW1</accession>
<evidence type="ECO:0000256" key="5">
    <source>
        <dbReference type="SAM" id="MobiDB-lite"/>
    </source>
</evidence>
<evidence type="ECO:0000256" key="4">
    <source>
        <dbReference type="RuleBase" id="RU000489"/>
    </source>
</evidence>
<feature type="domain" description="GH18" evidence="7">
    <location>
        <begin position="376"/>
        <end position="695"/>
    </location>
</feature>
<protein>
    <recommendedName>
        <fullName evidence="1">chitinase</fullName>
        <ecNumber evidence="1">3.2.1.14</ecNumber>
    </recommendedName>
</protein>
<proteinExistence type="predicted"/>
<dbReference type="InterPro" id="IPR001223">
    <property type="entry name" value="Glyco_hydro18_cat"/>
</dbReference>
<comment type="caution">
    <text evidence="8">The sequence shown here is derived from an EMBL/GenBank/DDBJ whole genome shotgun (WGS) entry which is preliminary data.</text>
</comment>
<evidence type="ECO:0000256" key="6">
    <source>
        <dbReference type="SAM" id="SignalP"/>
    </source>
</evidence>
<dbReference type="InterPro" id="IPR050542">
    <property type="entry name" value="Glycosyl_Hydrlase18_Chitinase"/>
</dbReference>
<dbReference type="Pfam" id="PF00704">
    <property type="entry name" value="Glyco_hydro_18"/>
    <property type="match status" value="1"/>
</dbReference>
<feature type="signal peptide" evidence="6">
    <location>
        <begin position="1"/>
        <end position="19"/>
    </location>
</feature>
<dbReference type="InterPro" id="IPR001579">
    <property type="entry name" value="Glyco_hydro_18_chit_AS"/>
</dbReference>
<keyword evidence="6" id="KW-0732">Signal</keyword>
<dbReference type="GO" id="GO:0008843">
    <property type="term" value="F:endochitinase activity"/>
    <property type="evidence" value="ECO:0007669"/>
    <property type="project" value="UniProtKB-EC"/>
</dbReference>
<dbReference type="SUPFAM" id="SSF51445">
    <property type="entry name" value="(Trans)glycosidases"/>
    <property type="match status" value="1"/>
</dbReference>